<evidence type="ECO:0000256" key="1">
    <source>
        <dbReference type="SAM" id="Phobius"/>
    </source>
</evidence>
<organism evidence="2 3">
    <name type="scientific">Gymnopilus junonius</name>
    <name type="common">Spectacular rustgill mushroom</name>
    <name type="synonym">Gymnopilus spectabilis subsp. junonius</name>
    <dbReference type="NCBI Taxonomy" id="109634"/>
    <lineage>
        <taxon>Eukaryota</taxon>
        <taxon>Fungi</taxon>
        <taxon>Dikarya</taxon>
        <taxon>Basidiomycota</taxon>
        <taxon>Agaricomycotina</taxon>
        <taxon>Agaricomycetes</taxon>
        <taxon>Agaricomycetidae</taxon>
        <taxon>Agaricales</taxon>
        <taxon>Agaricineae</taxon>
        <taxon>Hymenogastraceae</taxon>
        <taxon>Gymnopilus</taxon>
    </lineage>
</organism>
<evidence type="ECO:0000313" key="2">
    <source>
        <dbReference type="EMBL" id="KAF8880101.1"/>
    </source>
</evidence>
<sequence>MDSVVRVTYPVMYGLIILFSIIEYNAHHNFHSSGRELASDIYSSPRSGRSLWAFLLGGLVHYLGFWLAGAAAMTQAVGGTLNCSTQSVFIIRFIVVHIIFVIIRGFTSSKSGEGGYGGPS</sequence>
<dbReference type="AlphaFoldDB" id="A0A9P5NDM7"/>
<keyword evidence="1" id="KW-1133">Transmembrane helix</keyword>
<keyword evidence="1" id="KW-0472">Membrane</keyword>
<keyword evidence="3" id="KW-1185">Reference proteome</keyword>
<protein>
    <submittedName>
        <fullName evidence="2">Uncharacterized protein</fullName>
    </submittedName>
</protein>
<dbReference type="OrthoDB" id="2117453at2759"/>
<evidence type="ECO:0000313" key="3">
    <source>
        <dbReference type="Proteomes" id="UP000724874"/>
    </source>
</evidence>
<reference evidence="2" key="1">
    <citation type="submission" date="2020-11" db="EMBL/GenBank/DDBJ databases">
        <authorList>
            <consortium name="DOE Joint Genome Institute"/>
            <person name="Ahrendt S."/>
            <person name="Riley R."/>
            <person name="Andreopoulos W."/>
            <person name="LaButti K."/>
            <person name="Pangilinan J."/>
            <person name="Ruiz-duenas F.J."/>
            <person name="Barrasa J.M."/>
            <person name="Sanchez-Garcia M."/>
            <person name="Camarero S."/>
            <person name="Miyauchi S."/>
            <person name="Serrano A."/>
            <person name="Linde D."/>
            <person name="Babiker R."/>
            <person name="Drula E."/>
            <person name="Ayuso-Fernandez I."/>
            <person name="Pacheco R."/>
            <person name="Padilla G."/>
            <person name="Ferreira P."/>
            <person name="Barriuso J."/>
            <person name="Kellner H."/>
            <person name="Castanera R."/>
            <person name="Alfaro M."/>
            <person name="Ramirez L."/>
            <person name="Pisabarro A.G."/>
            <person name="Kuo A."/>
            <person name="Tritt A."/>
            <person name="Lipzen A."/>
            <person name="He G."/>
            <person name="Yan M."/>
            <person name="Ng V."/>
            <person name="Cullen D."/>
            <person name="Martin F."/>
            <person name="Rosso M.-N."/>
            <person name="Henrissat B."/>
            <person name="Hibbett D."/>
            <person name="Martinez A.T."/>
            <person name="Grigoriev I.V."/>
        </authorList>
    </citation>
    <scope>NUCLEOTIDE SEQUENCE</scope>
    <source>
        <strain evidence="2">AH 44721</strain>
    </source>
</reference>
<feature type="transmembrane region" description="Helical" evidence="1">
    <location>
        <begin position="85"/>
        <end position="103"/>
    </location>
</feature>
<accession>A0A9P5NDM7</accession>
<gene>
    <name evidence="2" type="ORF">CPB84DRAFT_1792834</name>
</gene>
<dbReference type="Proteomes" id="UP000724874">
    <property type="component" value="Unassembled WGS sequence"/>
</dbReference>
<keyword evidence="1" id="KW-0812">Transmembrane</keyword>
<proteinExistence type="predicted"/>
<feature type="transmembrane region" description="Helical" evidence="1">
    <location>
        <begin position="51"/>
        <end position="73"/>
    </location>
</feature>
<comment type="caution">
    <text evidence="2">The sequence shown here is derived from an EMBL/GenBank/DDBJ whole genome shotgun (WGS) entry which is preliminary data.</text>
</comment>
<feature type="transmembrane region" description="Helical" evidence="1">
    <location>
        <begin position="12"/>
        <end position="30"/>
    </location>
</feature>
<dbReference type="EMBL" id="JADNYJ010000143">
    <property type="protein sequence ID" value="KAF8880101.1"/>
    <property type="molecule type" value="Genomic_DNA"/>
</dbReference>
<feature type="non-terminal residue" evidence="2">
    <location>
        <position position="120"/>
    </location>
</feature>
<name>A0A9P5NDM7_GYMJU</name>